<proteinExistence type="predicted"/>
<feature type="transmembrane region" description="Helical" evidence="2">
    <location>
        <begin position="96"/>
        <end position="117"/>
    </location>
</feature>
<evidence type="ECO:0000256" key="1">
    <source>
        <dbReference type="SAM" id="MobiDB-lite"/>
    </source>
</evidence>
<reference evidence="4" key="1">
    <citation type="submission" date="2025-08" db="UniProtKB">
        <authorList>
            <consortium name="RefSeq"/>
        </authorList>
    </citation>
    <scope>IDENTIFICATION</scope>
    <source>
        <tissue evidence="4">Whole organism</tissue>
    </source>
</reference>
<dbReference type="GeneID" id="127750732"/>
<evidence type="ECO:0000313" key="4">
    <source>
        <dbReference type="RefSeq" id="XP_052129060.1"/>
    </source>
</evidence>
<protein>
    <submittedName>
        <fullName evidence="4">Dipeptidyl aminopeptidase-like protein 6</fullName>
    </submittedName>
</protein>
<accession>A0A9C6XS62</accession>
<dbReference type="OrthoDB" id="16520at2759"/>
<evidence type="ECO:0000313" key="3">
    <source>
        <dbReference type="Proteomes" id="UP000504606"/>
    </source>
</evidence>
<feature type="region of interest" description="Disordered" evidence="1">
    <location>
        <begin position="31"/>
        <end position="53"/>
    </location>
</feature>
<dbReference type="AlphaFoldDB" id="A0A9C6XS62"/>
<keyword evidence="2" id="KW-0812">Transmembrane</keyword>
<keyword evidence="2" id="KW-0472">Membrane</keyword>
<organism evidence="3 4">
    <name type="scientific">Frankliniella occidentalis</name>
    <name type="common">Western flower thrips</name>
    <name type="synonym">Euthrips occidentalis</name>
    <dbReference type="NCBI Taxonomy" id="133901"/>
    <lineage>
        <taxon>Eukaryota</taxon>
        <taxon>Metazoa</taxon>
        <taxon>Ecdysozoa</taxon>
        <taxon>Arthropoda</taxon>
        <taxon>Hexapoda</taxon>
        <taxon>Insecta</taxon>
        <taxon>Pterygota</taxon>
        <taxon>Neoptera</taxon>
        <taxon>Paraneoptera</taxon>
        <taxon>Thysanoptera</taxon>
        <taxon>Terebrantia</taxon>
        <taxon>Thripoidea</taxon>
        <taxon>Thripidae</taxon>
        <taxon>Frankliniella</taxon>
    </lineage>
</organism>
<name>A0A9C6XS62_FRAOC</name>
<keyword evidence="3" id="KW-1185">Reference proteome</keyword>
<sequence>MGVRAVLRRDASRASSLRSYVVAGRGVVGAAGGSSSRGGGDSPVPLRPPMTPQASITKASTCAKPHTLHRMPSKLRRLSSLELVATSPAQRNWRGILIALLVIVAVLGLIMFSIVLLSPPDEGPRVRGDKFSLRDITEPMFRPAPFNGTWISGVIHSSMRYKSSVIVGNSITHLPLRENCISDSTNHGILHTFANFLFHIECNNENGLKLFKSISMLEALCCVIICFINHFSLTLTVSSFQFGVFAKILFNSVKCQLDSLKYAKTVIRKCIFFILLCVP</sequence>
<gene>
    <name evidence="4" type="primary">LOC127750732</name>
</gene>
<feature type="compositionally biased region" description="Gly residues" evidence="1">
    <location>
        <begin position="31"/>
        <end position="41"/>
    </location>
</feature>
<dbReference type="Proteomes" id="UP000504606">
    <property type="component" value="Unplaced"/>
</dbReference>
<dbReference type="RefSeq" id="XP_052129060.1">
    <property type="nucleotide sequence ID" value="XM_052273100.1"/>
</dbReference>
<evidence type="ECO:0000256" key="2">
    <source>
        <dbReference type="SAM" id="Phobius"/>
    </source>
</evidence>
<keyword evidence="2" id="KW-1133">Transmembrane helix</keyword>
<dbReference type="KEGG" id="foc:127750732"/>